<keyword evidence="8" id="KW-0067">ATP-binding</keyword>
<dbReference type="InterPro" id="IPR039421">
    <property type="entry name" value="Type_1_exporter"/>
</dbReference>
<dbReference type="Pfam" id="PF00664">
    <property type="entry name" value="ABC_membrane"/>
    <property type="match status" value="1"/>
</dbReference>
<evidence type="ECO:0000313" key="8">
    <source>
        <dbReference type="EMBL" id="SDX74201.1"/>
    </source>
</evidence>
<keyword evidence="2 5" id="KW-0812">Transmembrane</keyword>
<dbReference type="PROSITE" id="PS50929">
    <property type="entry name" value="ABC_TM1F"/>
    <property type="match status" value="1"/>
</dbReference>
<evidence type="ECO:0000256" key="1">
    <source>
        <dbReference type="ARBA" id="ARBA00004651"/>
    </source>
</evidence>
<dbReference type="Gene3D" id="3.40.50.300">
    <property type="entry name" value="P-loop containing nucleotide triphosphate hydrolases"/>
    <property type="match status" value="1"/>
</dbReference>
<sequence>MSFKPSTIEIVPLRRFLAWSTPYWTSLIPAILAGSLIALAVSCMPFVTSQLFIHALPGGNKQLLQELPVLLTVLLIAAALANLASHHSLCRICNRLALELRMQLFEKLLALPHARYDFSTTTISARFFTDMEKLCHLASRLGTNLSRDLLIFIGLSAVMMHLNTEMAVLVFAMLIALYLVIQMSRGNAHHHGTRSQTRADLSRALHKAIQHFRAIHLDQGNQQESQHIRGLLERYQDDMMAQARQIRIVGLLAMMLLIGMLTAFLYYLIQQLTLGKLALDDAAAFLMAMLLLVFPLLRLIDLRSTVAECSQLLRSLFSLLDQQSGVISESSPLLPTNRPIRGKLEIEAVSFRNSGQRKTLPSLSIKPGKKIGLIGGDNPVKRLLADLVCGFIRPETGKIQLDNQTIGRMSRANLYAHIAWITPDKTLLSDTMAANIAYGAMRCSTEAAITAAAQASQASEFIREMPHGLQTKVDHQAAQLSDNQRQRILIARALLKNPAIVILDETRAYFDMSCLALRAGLATLLRNRTALILSSRPAMLAFADHAYRINPNA</sequence>
<evidence type="ECO:0000256" key="3">
    <source>
        <dbReference type="ARBA" id="ARBA00022989"/>
    </source>
</evidence>
<keyword evidence="3 5" id="KW-1133">Transmembrane helix</keyword>
<accession>A0A1H3E695</accession>
<organism evidence="8 9">
    <name type="scientific">Nitrosomonas halophila</name>
    <dbReference type="NCBI Taxonomy" id="44576"/>
    <lineage>
        <taxon>Bacteria</taxon>
        <taxon>Pseudomonadati</taxon>
        <taxon>Pseudomonadota</taxon>
        <taxon>Betaproteobacteria</taxon>
        <taxon>Nitrosomonadales</taxon>
        <taxon>Nitrosomonadaceae</taxon>
        <taxon>Nitrosomonas</taxon>
    </lineage>
</organism>
<dbReference type="InterPro" id="IPR027417">
    <property type="entry name" value="P-loop_NTPase"/>
</dbReference>
<dbReference type="Gene3D" id="1.20.1560.10">
    <property type="entry name" value="ABC transporter type 1, transmembrane domain"/>
    <property type="match status" value="1"/>
</dbReference>
<reference evidence="8 9" key="1">
    <citation type="submission" date="2016-10" db="EMBL/GenBank/DDBJ databases">
        <authorList>
            <person name="de Groot N.N."/>
        </authorList>
    </citation>
    <scope>NUCLEOTIDE SEQUENCE [LARGE SCALE GENOMIC DNA]</scope>
    <source>
        <strain evidence="8 9">Nm1</strain>
    </source>
</reference>
<dbReference type="Proteomes" id="UP000198640">
    <property type="component" value="Unassembled WGS sequence"/>
</dbReference>
<dbReference type="SUPFAM" id="SSF90123">
    <property type="entry name" value="ABC transporter transmembrane region"/>
    <property type="match status" value="1"/>
</dbReference>
<keyword evidence="4 5" id="KW-0472">Membrane</keyword>
<evidence type="ECO:0000256" key="4">
    <source>
        <dbReference type="ARBA" id="ARBA00023136"/>
    </source>
</evidence>
<dbReference type="OrthoDB" id="8554730at2"/>
<evidence type="ECO:0000256" key="5">
    <source>
        <dbReference type="SAM" id="Phobius"/>
    </source>
</evidence>
<comment type="subcellular location">
    <subcellularLocation>
        <location evidence="1">Cell membrane</location>
        <topology evidence="1">Multi-pass membrane protein</topology>
    </subcellularLocation>
</comment>
<feature type="transmembrane region" description="Helical" evidence="5">
    <location>
        <begin position="67"/>
        <end position="85"/>
    </location>
</feature>
<dbReference type="EMBL" id="FNOY01000007">
    <property type="protein sequence ID" value="SDX74201.1"/>
    <property type="molecule type" value="Genomic_DNA"/>
</dbReference>
<dbReference type="STRING" id="44576.SAMN05421881_100732"/>
<dbReference type="GO" id="GO:0015421">
    <property type="term" value="F:ABC-type oligopeptide transporter activity"/>
    <property type="evidence" value="ECO:0007669"/>
    <property type="project" value="TreeGrafter"/>
</dbReference>
<dbReference type="GO" id="GO:0005524">
    <property type="term" value="F:ATP binding"/>
    <property type="evidence" value="ECO:0007669"/>
    <property type="project" value="UniProtKB-KW"/>
</dbReference>
<feature type="transmembrane region" description="Helical" evidence="5">
    <location>
        <begin position="248"/>
        <end position="269"/>
    </location>
</feature>
<dbReference type="SUPFAM" id="SSF52540">
    <property type="entry name" value="P-loop containing nucleoside triphosphate hydrolases"/>
    <property type="match status" value="1"/>
</dbReference>
<dbReference type="PROSITE" id="PS50893">
    <property type="entry name" value="ABC_TRANSPORTER_2"/>
    <property type="match status" value="1"/>
</dbReference>
<dbReference type="PANTHER" id="PTHR43394:SF1">
    <property type="entry name" value="ATP-BINDING CASSETTE SUB-FAMILY B MEMBER 10, MITOCHONDRIAL"/>
    <property type="match status" value="1"/>
</dbReference>
<evidence type="ECO:0000256" key="2">
    <source>
        <dbReference type="ARBA" id="ARBA00022692"/>
    </source>
</evidence>
<protein>
    <submittedName>
        <fullName evidence="8">Putative ABC transport system ATP-binding protein/ATP-binding cassette, subfamily B, MsbA</fullName>
    </submittedName>
</protein>
<feature type="transmembrane region" description="Helical" evidence="5">
    <location>
        <begin position="281"/>
        <end position="300"/>
    </location>
</feature>
<dbReference type="AlphaFoldDB" id="A0A1H3E695"/>
<dbReference type="GO" id="GO:0005886">
    <property type="term" value="C:plasma membrane"/>
    <property type="evidence" value="ECO:0007669"/>
    <property type="project" value="UniProtKB-SubCell"/>
</dbReference>
<evidence type="ECO:0000259" key="7">
    <source>
        <dbReference type="PROSITE" id="PS50929"/>
    </source>
</evidence>
<evidence type="ECO:0000259" key="6">
    <source>
        <dbReference type="PROSITE" id="PS50893"/>
    </source>
</evidence>
<dbReference type="GO" id="GO:0016887">
    <property type="term" value="F:ATP hydrolysis activity"/>
    <property type="evidence" value="ECO:0007669"/>
    <property type="project" value="InterPro"/>
</dbReference>
<keyword evidence="9" id="KW-1185">Reference proteome</keyword>
<dbReference type="InterPro" id="IPR003439">
    <property type="entry name" value="ABC_transporter-like_ATP-bd"/>
</dbReference>
<dbReference type="Pfam" id="PF00005">
    <property type="entry name" value="ABC_tran"/>
    <property type="match status" value="1"/>
</dbReference>
<gene>
    <name evidence="8" type="ORF">SAMN05421881_100732</name>
</gene>
<evidence type="ECO:0000313" key="9">
    <source>
        <dbReference type="Proteomes" id="UP000198640"/>
    </source>
</evidence>
<keyword evidence="8" id="KW-0547">Nucleotide-binding</keyword>
<feature type="domain" description="ABC transporter" evidence="6">
    <location>
        <begin position="344"/>
        <end position="553"/>
    </location>
</feature>
<name>A0A1H3E695_9PROT</name>
<dbReference type="PANTHER" id="PTHR43394">
    <property type="entry name" value="ATP-DEPENDENT PERMEASE MDL1, MITOCHONDRIAL"/>
    <property type="match status" value="1"/>
</dbReference>
<feature type="transmembrane region" description="Helical" evidence="5">
    <location>
        <begin position="149"/>
        <end position="181"/>
    </location>
</feature>
<feature type="transmembrane region" description="Helical" evidence="5">
    <location>
        <begin position="23"/>
        <end position="47"/>
    </location>
</feature>
<dbReference type="RefSeq" id="WP_090411949.1">
    <property type="nucleotide sequence ID" value="NZ_FNOY01000007.1"/>
</dbReference>
<feature type="domain" description="ABC transmembrane type-1" evidence="7">
    <location>
        <begin position="30"/>
        <end position="308"/>
    </location>
</feature>
<dbReference type="InterPro" id="IPR036640">
    <property type="entry name" value="ABC1_TM_sf"/>
</dbReference>
<dbReference type="InterPro" id="IPR011527">
    <property type="entry name" value="ABC1_TM_dom"/>
</dbReference>
<proteinExistence type="predicted"/>